<keyword evidence="4" id="KW-0732">Signal</keyword>
<evidence type="ECO:0000256" key="1">
    <source>
        <dbReference type="ARBA" id="ARBA00023157"/>
    </source>
</evidence>
<evidence type="ECO:0000256" key="4">
    <source>
        <dbReference type="SAM" id="SignalP"/>
    </source>
</evidence>
<keyword evidence="7" id="KW-1185">Reference proteome</keyword>
<dbReference type="AlphaFoldDB" id="A0AAE0S3R8"/>
<dbReference type="PANTHER" id="PTHR45817:SF8">
    <property type="entry name" value="LYSYL OXIDASE HOMOLOG 1"/>
    <property type="match status" value="1"/>
</dbReference>
<keyword evidence="3" id="KW-0812">Transmembrane</keyword>
<dbReference type="InterPro" id="IPR009030">
    <property type="entry name" value="Growth_fac_rcpt_cys_sf"/>
</dbReference>
<keyword evidence="1 2" id="KW-1015">Disulfide bond</keyword>
<sequence>MQMIVCGFLFAVISKIVLTDEDTRLINGQNRLEGELQVLKDGIWSYACYDSWNTMNTKVMCRMLSNNTYRESYGPSGAYRTCMYNITCSGTEHSINECMKGVAYKSCLLYETVSVRCGGDKVTSTSPGLHGIGVRLVDGYNQNEGKVEIGINGTWRSVANTNNSWGNKEANVICSMLGYRTNNATGFHTPTLTQVQCIGNETSFDFCSFKKENACASTYHVYLFCSCSSNHCQGSSTPYCDRFLGTCEAACSPGRYVSSANCFPCNPGTYQPATNQNRCYYCPFGTYQNLTGQSSCQACPVGKYVSMIGSQTTCNACPPGTYQDQTGQISCKQCSIGTYQNMVEQAACIPCEPGTYQNSSGKTICIPCAGGNTTNRLGSTTQYECYKALSQRDDLLQQTNFDILIVGATLLAGVFIFDIISCAILMRITEWKSKNSNNIRSDIHRPSLKHGCETASMNDTLNSSRSQNLQVNNGEHVNAACFVLPEQEYDELHSYWNTTVGTHHVTSVN</sequence>
<dbReference type="InterPro" id="IPR050912">
    <property type="entry name" value="LOX-like_protein"/>
</dbReference>
<dbReference type="SMART" id="SM00202">
    <property type="entry name" value="SR"/>
    <property type="match status" value="2"/>
</dbReference>
<reference evidence="6" key="1">
    <citation type="journal article" date="2021" name="Genome Biol. Evol.">
        <title>A High-Quality Reference Genome for a Parasitic Bivalve with Doubly Uniparental Inheritance (Bivalvia: Unionida).</title>
        <authorList>
            <person name="Smith C.H."/>
        </authorList>
    </citation>
    <scope>NUCLEOTIDE SEQUENCE</scope>
    <source>
        <strain evidence="6">CHS0354</strain>
    </source>
</reference>
<protein>
    <recommendedName>
        <fullName evidence="5">SRCR domain-containing protein</fullName>
    </recommendedName>
</protein>
<dbReference type="Gene3D" id="2.10.50.10">
    <property type="entry name" value="Tumor Necrosis Factor Receptor, subunit A, domain 2"/>
    <property type="match status" value="3"/>
</dbReference>
<dbReference type="GO" id="GO:0004720">
    <property type="term" value="F:protein-lysine 6-oxidase activity"/>
    <property type="evidence" value="ECO:0007669"/>
    <property type="project" value="TreeGrafter"/>
</dbReference>
<comment type="caution">
    <text evidence="2">Lacks conserved residue(s) required for the propagation of feature annotation.</text>
</comment>
<dbReference type="SUPFAM" id="SSF56487">
    <property type="entry name" value="SRCR-like"/>
    <property type="match status" value="2"/>
</dbReference>
<dbReference type="SUPFAM" id="SSF57184">
    <property type="entry name" value="Growth factor receptor domain"/>
    <property type="match status" value="1"/>
</dbReference>
<evidence type="ECO:0000256" key="3">
    <source>
        <dbReference type="SAM" id="Phobius"/>
    </source>
</evidence>
<dbReference type="InterPro" id="IPR036772">
    <property type="entry name" value="SRCR-like_dom_sf"/>
</dbReference>
<evidence type="ECO:0000313" key="6">
    <source>
        <dbReference type="EMBL" id="KAK3584690.1"/>
    </source>
</evidence>
<dbReference type="PANTHER" id="PTHR45817">
    <property type="entry name" value="LYSYL OXIDASE-LIKE-RELATED"/>
    <property type="match status" value="1"/>
</dbReference>
<feature type="signal peptide" evidence="4">
    <location>
        <begin position="1"/>
        <end position="19"/>
    </location>
</feature>
<accession>A0AAE0S3R8</accession>
<feature type="chain" id="PRO_5042017128" description="SRCR domain-containing protein" evidence="4">
    <location>
        <begin position="20"/>
        <end position="509"/>
    </location>
</feature>
<comment type="caution">
    <text evidence="6">The sequence shown here is derived from an EMBL/GenBank/DDBJ whole genome shotgun (WGS) entry which is preliminary data.</text>
</comment>
<feature type="transmembrane region" description="Helical" evidence="3">
    <location>
        <begin position="403"/>
        <end position="426"/>
    </location>
</feature>
<dbReference type="InterPro" id="IPR001190">
    <property type="entry name" value="SRCR"/>
</dbReference>
<dbReference type="Pfam" id="PF07699">
    <property type="entry name" value="Ephrin_rec_like"/>
    <property type="match status" value="2"/>
</dbReference>
<reference evidence="6" key="3">
    <citation type="submission" date="2023-05" db="EMBL/GenBank/DDBJ databases">
        <authorList>
            <person name="Smith C.H."/>
        </authorList>
    </citation>
    <scope>NUCLEOTIDE SEQUENCE</scope>
    <source>
        <strain evidence="6">CHS0354</strain>
        <tissue evidence="6">Mantle</tissue>
    </source>
</reference>
<name>A0AAE0S3R8_9BIVA</name>
<dbReference type="Gene3D" id="3.10.250.10">
    <property type="entry name" value="SRCR-like domain"/>
    <property type="match status" value="2"/>
</dbReference>
<keyword evidence="3" id="KW-0472">Membrane</keyword>
<proteinExistence type="predicted"/>
<gene>
    <name evidence="6" type="ORF">CHS0354_021360</name>
</gene>
<feature type="disulfide bond" evidence="2">
    <location>
        <begin position="197"/>
        <end position="207"/>
    </location>
</feature>
<dbReference type="GO" id="GO:0005615">
    <property type="term" value="C:extracellular space"/>
    <property type="evidence" value="ECO:0007669"/>
    <property type="project" value="TreeGrafter"/>
</dbReference>
<dbReference type="Pfam" id="PF00530">
    <property type="entry name" value="SRCR"/>
    <property type="match status" value="2"/>
</dbReference>
<dbReference type="PRINTS" id="PR00258">
    <property type="entry name" value="SPERACTRCPTR"/>
</dbReference>
<dbReference type="GO" id="GO:0016020">
    <property type="term" value="C:membrane"/>
    <property type="evidence" value="ECO:0007669"/>
    <property type="project" value="InterPro"/>
</dbReference>
<dbReference type="GO" id="GO:0030199">
    <property type="term" value="P:collagen fibril organization"/>
    <property type="evidence" value="ECO:0007669"/>
    <property type="project" value="TreeGrafter"/>
</dbReference>
<organism evidence="6 7">
    <name type="scientific">Potamilus streckersoni</name>
    <dbReference type="NCBI Taxonomy" id="2493646"/>
    <lineage>
        <taxon>Eukaryota</taxon>
        <taxon>Metazoa</taxon>
        <taxon>Spiralia</taxon>
        <taxon>Lophotrochozoa</taxon>
        <taxon>Mollusca</taxon>
        <taxon>Bivalvia</taxon>
        <taxon>Autobranchia</taxon>
        <taxon>Heteroconchia</taxon>
        <taxon>Palaeoheterodonta</taxon>
        <taxon>Unionida</taxon>
        <taxon>Unionoidea</taxon>
        <taxon>Unionidae</taxon>
        <taxon>Ambleminae</taxon>
        <taxon>Lampsilini</taxon>
        <taxon>Potamilus</taxon>
    </lineage>
</organism>
<dbReference type="Proteomes" id="UP001195483">
    <property type="component" value="Unassembled WGS sequence"/>
</dbReference>
<evidence type="ECO:0000256" key="2">
    <source>
        <dbReference type="PROSITE-ProRule" id="PRU00196"/>
    </source>
</evidence>
<feature type="domain" description="SRCR" evidence="5">
    <location>
        <begin position="23"/>
        <end position="118"/>
    </location>
</feature>
<feature type="domain" description="SRCR" evidence="5">
    <location>
        <begin position="134"/>
        <end position="226"/>
    </location>
</feature>
<dbReference type="SMART" id="SM01411">
    <property type="entry name" value="Ephrin_rec_like"/>
    <property type="match status" value="3"/>
</dbReference>
<dbReference type="CDD" id="cd00185">
    <property type="entry name" value="TNFRSF"/>
    <property type="match status" value="1"/>
</dbReference>
<dbReference type="InterPro" id="IPR011641">
    <property type="entry name" value="Tyr-kin_ephrin_A/B_rcpt-like"/>
</dbReference>
<evidence type="ECO:0000313" key="7">
    <source>
        <dbReference type="Proteomes" id="UP001195483"/>
    </source>
</evidence>
<reference evidence="6" key="2">
    <citation type="journal article" date="2021" name="Genome Biol. Evol.">
        <title>Developing a high-quality reference genome for a parasitic bivalve with doubly uniparental inheritance (Bivalvia: Unionida).</title>
        <authorList>
            <person name="Smith C.H."/>
        </authorList>
    </citation>
    <scope>NUCLEOTIDE SEQUENCE</scope>
    <source>
        <strain evidence="6">CHS0354</strain>
        <tissue evidence="6">Mantle</tissue>
    </source>
</reference>
<keyword evidence="3" id="KW-1133">Transmembrane helix</keyword>
<evidence type="ECO:0000259" key="5">
    <source>
        <dbReference type="PROSITE" id="PS50287"/>
    </source>
</evidence>
<dbReference type="EMBL" id="JAEAOA010001313">
    <property type="protein sequence ID" value="KAK3584690.1"/>
    <property type="molecule type" value="Genomic_DNA"/>
</dbReference>
<dbReference type="PROSITE" id="PS50287">
    <property type="entry name" value="SRCR_2"/>
    <property type="match status" value="2"/>
</dbReference>
<feature type="disulfide bond" evidence="2">
    <location>
        <begin position="88"/>
        <end position="98"/>
    </location>
</feature>